<comment type="caution">
    <text evidence="2">The sequence shown here is derived from an EMBL/GenBank/DDBJ whole genome shotgun (WGS) entry which is preliminary data.</text>
</comment>
<accession>A0AAV6P3R8</accession>
<proteinExistence type="predicted"/>
<dbReference type="Pfam" id="PF00583">
    <property type="entry name" value="Acetyltransf_1"/>
    <property type="match status" value="1"/>
</dbReference>
<dbReference type="Proteomes" id="UP000685013">
    <property type="component" value="Chromosome 2"/>
</dbReference>
<dbReference type="CDD" id="cd04301">
    <property type="entry name" value="NAT_SF"/>
    <property type="match status" value="1"/>
</dbReference>
<dbReference type="InterPro" id="IPR000182">
    <property type="entry name" value="GNAT_dom"/>
</dbReference>
<sequence length="497" mass="56957">MGSKDFVIRNYEESRLSDKAQVADLEQRCEIGPSKRVFLFTDTLGDPICRIRHSPLYKMLVAEWNNEVVGVIQGSIKTAFSSTHKRPGLAVKVGYILGLRVAPPFRRRGIGSSLVHDLEDWFVANDVDYCCMATEKDNHASVNLFINHMRYVKFRTGRILVNPVTNYPYKINQSEIRIQKLKIEEAEEIYKKHMTSTEFFPKDINSILKNNLSLGTWVAHYKKQPPPWSSVAADIRSSWAVVSLWNSGEVFKLRLGKAPFPWVVYTKSLRMMEKMLPCLKVILVPDYFKAFGFYFVYGLHHEGACSERLVGVLCEYVHNLALSNAKDCKAIVTEIGGEDDELKMAIPHWKLLSCSEDLWCVKALKTEEDSLLEWKNGPPNRPLFVDPREVTDSIILLFLALRVAKPWRSKFYFVLIAAKFRDLSEGIRARACVLLSGRERFMVDADYRGAEKMLLHLRHSGLNPEVYSYLIAMTVLVKEFNELAKALHELEVVQERG</sequence>
<organism evidence="2 3">
    <name type="scientific">Cucurbita argyrosperma subsp. sororia</name>
    <dbReference type="NCBI Taxonomy" id="37648"/>
    <lineage>
        <taxon>Eukaryota</taxon>
        <taxon>Viridiplantae</taxon>
        <taxon>Streptophyta</taxon>
        <taxon>Embryophyta</taxon>
        <taxon>Tracheophyta</taxon>
        <taxon>Spermatophyta</taxon>
        <taxon>Magnoliopsida</taxon>
        <taxon>eudicotyledons</taxon>
        <taxon>Gunneridae</taxon>
        <taxon>Pentapetalae</taxon>
        <taxon>rosids</taxon>
        <taxon>fabids</taxon>
        <taxon>Cucurbitales</taxon>
        <taxon>Cucurbitaceae</taxon>
        <taxon>Cucurbiteae</taxon>
        <taxon>Cucurbita</taxon>
    </lineage>
</organism>
<reference evidence="2 3" key="1">
    <citation type="journal article" date="2021" name="Hortic Res">
        <title>The domestication of Cucurbita argyrosperma as revealed by the genome of its wild relative.</title>
        <authorList>
            <person name="Barrera-Redondo J."/>
            <person name="Sanchez-de la Vega G."/>
            <person name="Aguirre-Liguori J.A."/>
            <person name="Castellanos-Morales G."/>
            <person name="Gutierrez-Guerrero Y.T."/>
            <person name="Aguirre-Dugua X."/>
            <person name="Aguirre-Planter E."/>
            <person name="Tenaillon M.I."/>
            <person name="Lira-Saade R."/>
            <person name="Eguiarte L.E."/>
        </authorList>
    </citation>
    <scope>NUCLEOTIDE SEQUENCE [LARGE SCALE GENOMIC DNA]</scope>
    <source>
        <strain evidence="2">JBR-2021</strain>
    </source>
</reference>
<dbReference type="AlphaFoldDB" id="A0AAV6P3R8"/>
<feature type="domain" description="N-acetyltransferase" evidence="1">
    <location>
        <begin position="6"/>
        <end position="174"/>
    </location>
</feature>
<dbReference type="PANTHER" id="PTHR47370">
    <property type="entry name" value="ACYL-COA N-ACYLTRANSFERASES (NAT) SUPERFAMILY PROTEIN"/>
    <property type="match status" value="1"/>
</dbReference>
<dbReference type="GO" id="GO:0016747">
    <property type="term" value="F:acyltransferase activity, transferring groups other than amino-acyl groups"/>
    <property type="evidence" value="ECO:0007669"/>
    <property type="project" value="InterPro"/>
</dbReference>
<evidence type="ECO:0000313" key="2">
    <source>
        <dbReference type="EMBL" id="KAG6605401.1"/>
    </source>
</evidence>
<dbReference type="EMBL" id="JAGKQH010000002">
    <property type="protein sequence ID" value="KAG6605401.1"/>
    <property type="molecule type" value="Genomic_DNA"/>
</dbReference>
<name>A0AAV6P3R8_9ROSI</name>
<feature type="non-terminal residue" evidence="2">
    <location>
        <position position="1"/>
    </location>
</feature>
<evidence type="ECO:0000259" key="1">
    <source>
        <dbReference type="PROSITE" id="PS51186"/>
    </source>
</evidence>
<protein>
    <submittedName>
        <fullName evidence="2">N-acetyltransferase HLS1-like protein</fullName>
    </submittedName>
</protein>
<dbReference type="PROSITE" id="PS51186">
    <property type="entry name" value="GNAT"/>
    <property type="match status" value="1"/>
</dbReference>
<keyword evidence="3" id="KW-1185">Reference proteome</keyword>
<evidence type="ECO:0000313" key="3">
    <source>
        <dbReference type="Proteomes" id="UP000685013"/>
    </source>
</evidence>
<dbReference type="InterPro" id="IPR052810">
    <property type="entry name" value="Plant_NAT"/>
</dbReference>
<dbReference type="PANTHER" id="PTHR47370:SF1">
    <property type="entry name" value="ACYL-COA N-ACYLTRANSFERASES (NAT) SUPERFAMILY PROTEIN"/>
    <property type="match status" value="1"/>
</dbReference>
<gene>
    <name evidence="2" type="ORF">SDJN03_02718</name>
</gene>